<dbReference type="CDD" id="cd03801">
    <property type="entry name" value="GT4_PimA-like"/>
    <property type="match status" value="1"/>
</dbReference>
<protein>
    <submittedName>
        <fullName evidence="3">Glycosyltransferase</fullName>
    </submittedName>
</protein>
<dbReference type="GO" id="GO:0016757">
    <property type="term" value="F:glycosyltransferase activity"/>
    <property type="evidence" value="ECO:0007669"/>
    <property type="project" value="InterPro"/>
</dbReference>
<evidence type="ECO:0000313" key="3">
    <source>
        <dbReference type="EMBL" id="CAA9524114.1"/>
    </source>
</evidence>
<dbReference type="Pfam" id="PF13439">
    <property type="entry name" value="Glyco_transf_4"/>
    <property type="match status" value="1"/>
</dbReference>
<reference evidence="3" key="1">
    <citation type="submission" date="2020-02" db="EMBL/GenBank/DDBJ databases">
        <authorList>
            <person name="Meier V. D."/>
        </authorList>
    </citation>
    <scope>NUCLEOTIDE SEQUENCE</scope>
    <source>
        <strain evidence="3">AVDCRST_MAG62</strain>
    </source>
</reference>
<dbReference type="AlphaFoldDB" id="A0A6J4TJK2"/>
<name>A0A6J4TJK2_9SPHN</name>
<dbReference type="SUPFAM" id="SSF53756">
    <property type="entry name" value="UDP-Glycosyltransferase/glycogen phosphorylase"/>
    <property type="match status" value="1"/>
</dbReference>
<feature type="domain" description="Glycosyl transferase family 1" evidence="1">
    <location>
        <begin position="242"/>
        <end position="333"/>
    </location>
</feature>
<dbReference type="Gene3D" id="3.40.50.2000">
    <property type="entry name" value="Glycogen Phosphorylase B"/>
    <property type="match status" value="2"/>
</dbReference>
<accession>A0A6J4TJK2</accession>
<dbReference type="PANTHER" id="PTHR45947">
    <property type="entry name" value="SULFOQUINOVOSYL TRANSFERASE SQD2"/>
    <property type="match status" value="1"/>
</dbReference>
<feature type="domain" description="Glycosyltransferase subfamily 4-like N-terminal" evidence="2">
    <location>
        <begin position="13"/>
        <end position="180"/>
    </location>
</feature>
<dbReference type="InterPro" id="IPR001296">
    <property type="entry name" value="Glyco_trans_1"/>
</dbReference>
<sequence length="363" mass="37729">MSRLRLFLTTDAVGGVWTYSLDLAAALAAEVDAVVILAVLGPAPNADQLTRAAAVPGLQLIHTGLPLDWTATSSEELRASAETLADLADQADAEVVQLHSPALAVGTYRAPVVTVVHSCVATWWSAVKTGPLPDDFAWRMAIAREGLRRSELVVTPSRAFAETVQQAYGLKHPPAAVHNGRFHPAAGASSSGSFAFTAGRLWDEGKNVAAFDAAAALSAVPFKAAGPVQGPNGARVDVRSAELLGFLAEEDLTATLAQQPIFVSAAKYEPFGLSVLEAAQAGCALVLSPIPTFRELWSGAALFADGAEEIAAAVDRLAADPSERAALGAAAKARSERFTPAAMATTMLGHYRALLGSERRAAA</sequence>
<gene>
    <name evidence="3" type="ORF">AVDCRST_MAG62-1304</name>
</gene>
<evidence type="ECO:0000259" key="1">
    <source>
        <dbReference type="Pfam" id="PF00534"/>
    </source>
</evidence>
<keyword evidence="3" id="KW-0808">Transferase</keyword>
<dbReference type="PANTHER" id="PTHR45947:SF3">
    <property type="entry name" value="SULFOQUINOVOSYL TRANSFERASE SQD2"/>
    <property type="match status" value="1"/>
</dbReference>
<dbReference type="EMBL" id="CADCWB010000157">
    <property type="protein sequence ID" value="CAA9524114.1"/>
    <property type="molecule type" value="Genomic_DNA"/>
</dbReference>
<dbReference type="InterPro" id="IPR050194">
    <property type="entry name" value="Glycosyltransferase_grp1"/>
</dbReference>
<evidence type="ECO:0000259" key="2">
    <source>
        <dbReference type="Pfam" id="PF13439"/>
    </source>
</evidence>
<dbReference type="InterPro" id="IPR028098">
    <property type="entry name" value="Glyco_trans_4-like_N"/>
</dbReference>
<dbReference type="Pfam" id="PF00534">
    <property type="entry name" value="Glycos_transf_1"/>
    <property type="match status" value="1"/>
</dbReference>
<organism evidence="3">
    <name type="scientific">uncultured Sphingomonas sp</name>
    <dbReference type="NCBI Taxonomy" id="158754"/>
    <lineage>
        <taxon>Bacteria</taxon>
        <taxon>Pseudomonadati</taxon>
        <taxon>Pseudomonadota</taxon>
        <taxon>Alphaproteobacteria</taxon>
        <taxon>Sphingomonadales</taxon>
        <taxon>Sphingomonadaceae</taxon>
        <taxon>Sphingomonas</taxon>
        <taxon>environmental samples</taxon>
    </lineage>
</organism>
<proteinExistence type="predicted"/>